<dbReference type="InterPro" id="IPR023187">
    <property type="entry name" value="Tscrpt_reg_MarR-type_CS"/>
</dbReference>
<feature type="domain" description="HTH marR-type" evidence="4">
    <location>
        <begin position="1"/>
        <end position="133"/>
    </location>
</feature>
<gene>
    <name evidence="5" type="ORF">FHS75_000166</name>
</gene>
<sequence>MDNLGYQLVDCSRLLRRHFDDLIRPFGLTGPQARMLFTVQRSEGLNQNAYADLLEVEPITLCRMVDRMEEAGLLAREPDPKDRRARRLMLTSQGKEAINSLRPVIDAVIEDIAGALDENERSAMASGLDKLRGRLGSLREERLAANG</sequence>
<keyword evidence="3" id="KW-0804">Transcription</keyword>
<dbReference type="SMART" id="SM00347">
    <property type="entry name" value="HTH_MARR"/>
    <property type="match status" value="1"/>
</dbReference>
<dbReference type="PROSITE" id="PS01117">
    <property type="entry name" value="HTH_MARR_1"/>
    <property type="match status" value="1"/>
</dbReference>
<evidence type="ECO:0000256" key="1">
    <source>
        <dbReference type="ARBA" id="ARBA00023015"/>
    </source>
</evidence>
<comment type="caution">
    <text evidence="5">The sequence shown here is derived from an EMBL/GenBank/DDBJ whole genome shotgun (WGS) entry which is preliminary data.</text>
</comment>
<dbReference type="AlphaFoldDB" id="A0A7Z0BRH8"/>
<evidence type="ECO:0000313" key="6">
    <source>
        <dbReference type="Proteomes" id="UP000522081"/>
    </source>
</evidence>
<keyword evidence="2 5" id="KW-0238">DNA-binding</keyword>
<evidence type="ECO:0000256" key="2">
    <source>
        <dbReference type="ARBA" id="ARBA00023125"/>
    </source>
</evidence>
<evidence type="ECO:0000313" key="5">
    <source>
        <dbReference type="EMBL" id="NYH93861.1"/>
    </source>
</evidence>
<dbReference type="InterPro" id="IPR036390">
    <property type="entry name" value="WH_DNA-bd_sf"/>
</dbReference>
<organism evidence="5 6">
    <name type="scientific">Novosphingobium marinum</name>
    <dbReference type="NCBI Taxonomy" id="1514948"/>
    <lineage>
        <taxon>Bacteria</taxon>
        <taxon>Pseudomonadati</taxon>
        <taxon>Pseudomonadota</taxon>
        <taxon>Alphaproteobacteria</taxon>
        <taxon>Sphingomonadales</taxon>
        <taxon>Sphingomonadaceae</taxon>
        <taxon>Novosphingobium</taxon>
    </lineage>
</organism>
<dbReference type="SUPFAM" id="SSF46785">
    <property type="entry name" value="Winged helix' DNA-binding domain"/>
    <property type="match status" value="1"/>
</dbReference>
<dbReference type="RefSeq" id="WP_179405830.1">
    <property type="nucleotide sequence ID" value="NZ_BMGF01000001.1"/>
</dbReference>
<dbReference type="Proteomes" id="UP000522081">
    <property type="component" value="Unassembled WGS sequence"/>
</dbReference>
<protein>
    <submittedName>
        <fullName evidence="5">DNA-binding MarR family transcriptional regulator</fullName>
    </submittedName>
</protein>
<dbReference type="InterPro" id="IPR000835">
    <property type="entry name" value="HTH_MarR-typ"/>
</dbReference>
<dbReference type="GO" id="GO:0003677">
    <property type="term" value="F:DNA binding"/>
    <property type="evidence" value="ECO:0007669"/>
    <property type="project" value="UniProtKB-KW"/>
</dbReference>
<dbReference type="InterPro" id="IPR039422">
    <property type="entry name" value="MarR/SlyA-like"/>
</dbReference>
<dbReference type="Pfam" id="PF12802">
    <property type="entry name" value="MarR_2"/>
    <property type="match status" value="1"/>
</dbReference>
<keyword evidence="6" id="KW-1185">Reference proteome</keyword>
<dbReference type="EMBL" id="JACBZF010000001">
    <property type="protein sequence ID" value="NYH93861.1"/>
    <property type="molecule type" value="Genomic_DNA"/>
</dbReference>
<keyword evidence="1" id="KW-0805">Transcription regulation</keyword>
<dbReference type="PANTHER" id="PTHR33164">
    <property type="entry name" value="TRANSCRIPTIONAL REGULATOR, MARR FAMILY"/>
    <property type="match status" value="1"/>
</dbReference>
<dbReference type="PRINTS" id="PR00598">
    <property type="entry name" value="HTHMARR"/>
</dbReference>
<dbReference type="GO" id="GO:0003700">
    <property type="term" value="F:DNA-binding transcription factor activity"/>
    <property type="evidence" value="ECO:0007669"/>
    <property type="project" value="InterPro"/>
</dbReference>
<proteinExistence type="predicted"/>
<name>A0A7Z0BRH8_9SPHN</name>
<dbReference type="Gene3D" id="1.10.10.10">
    <property type="entry name" value="Winged helix-like DNA-binding domain superfamily/Winged helix DNA-binding domain"/>
    <property type="match status" value="1"/>
</dbReference>
<dbReference type="PROSITE" id="PS50995">
    <property type="entry name" value="HTH_MARR_2"/>
    <property type="match status" value="1"/>
</dbReference>
<evidence type="ECO:0000259" key="4">
    <source>
        <dbReference type="PROSITE" id="PS50995"/>
    </source>
</evidence>
<accession>A0A7Z0BRH8</accession>
<dbReference type="PANTHER" id="PTHR33164:SF64">
    <property type="entry name" value="TRANSCRIPTIONAL REGULATOR SLYA"/>
    <property type="match status" value="1"/>
</dbReference>
<evidence type="ECO:0000256" key="3">
    <source>
        <dbReference type="ARBA" id="ARBA00023163"/>
    </source>
</evidence>
<dbReference type="GO" id="GO:0006950">
    <property type="term" value="P:response to stress"/>
    <property type="evidence" value="ECO:0007669"/>
    <property type="project" value="TreeGrafter"/>
</dbReference>
<dbReference type="InterPro" id="IPR036388">
    <property type="entry name" value="WH-like_DNA-bd_sf"/>
</dbReference>
<reference evidence="5 6" key="1">
    <citation type="submission" date="2020-07" db="EMBL/GenBank/DDBJ databases">
        <title>Genomic Encyclopedia of Type Strains, Phase IV (KMG-IV): sequencing the most valuable type-strain genomes for metagenomic binning, comparative biology and taxonomic classification.</title>
        <authorList>
            <person name="Goeker M."/>
        </authorList>
    </citation>
    <scope>NUCLEOTIDE SEQUENCE [LARGE SCALE GENOMIC DNA]</scope>
    <source>
        <strain evidence="5 6">DSM 29043</strain>
    </source>
</reference>